<dbReference type="WBParaSite" id="Minc3s00055g02873">
    <property type="protein sequence ID" value="Minc3s00055g02873"/>
    <property type="gene ID" value="Minc3s00055g02873"/>
</dbReference>
<sequence>MANWWLQQVYSLACMCIYSTCYWVAYEIGRLIDDDSLLDNFLMLLWMHHVCLFDTLGLPRRGSQESAACSCGKEGVIEKFHQRLLQEEKQVGRLMVLKPKWCSYNNLLWDFLLFKKFKKSC</sequence>
<reference evidence="2" key="1">
    <citation type="submission" date="2022-11" db="UniProtKB">
        <authorList>
            <consortium name="WormBaseParasite"/>
        </authorList>
    </citation>
    <scope>IDENTIFICATION</scope>
</reference>
<protein>
    <submittedName>
        <fullName evidence="2">Uncharacterized protein</fullName>
    </submittedName>
</protein>
<dbReference type="Proteomes" id="UP000887563">
    <property type="component" value="Unplaced"/>
</dbReference>
<dbReference type="AlphaFoldDB" id="A0A914KN99"/>
<proteinExistence type="predicted"/>
<keyword evidence="1" id="KW-1185">Reference proteome</keyword>
<evidence type="ECO:0000313" key="2">
    <source>
        <dbReference type="WBParaSite" id="Minc3s00055g02873"/>
    </source>
</evidence>
<evidence type="ECO:0000313" key="1">
    <source>
        <dbReference type="Proteomes" id="UP000887563"/>
    </source>
</evidence>
<name>A0A914KN99_MELIC</name>
<organism evidence="1 2">
    <name type="scientific">Meloidogyne incognita</name>
    <name type="common">Southern root-knot nematode worm</name>
    <name type="synonym">Oxyuris incognita</name>
    <dbReference type="NCBI Taxonomy" id="6306"/>
    <lineage>
        <taxon>Eukaryota</taxon>
        <taxon>Metazoa</taxon>
        <taxon>Ecdysozoa</taxon>
        <taxon>Nematoda</taxon>
        <taxon>Chromadorea</taxon>
        <taxon>Rhabditida</taxon>
        <taxon>Tylenchina</taxon>
        <taxon>Tylenchomorpha</taxon>
        <taxon>Tylenchoidea</taxon>
        <taxon>Meloidogynidae</taxon>
        <taxon>Meloidogyninae</taxon>
        <taxon>Meloidogyne</taxon>
        <taxon>Meloidogyne incognita group</taxon>
    </lineage>
</organism>
<accession>A0A914KN99</accession>